<name>Q7U675_PARMW</name>
<organism evidence="1 2">
    <name type="scientific">Parasynechococcus marenigrum (strain WH8102)</name>
    <dbReference type="NCBI Taxonomy" id="84588"/>
    <lineage>
        <taxon>Bacteria</taxon>
        <taxon>Bacillati</taxon>
        <taxon>Cyanobacteriota</taxon>
        <taxon>Cyanophyceae</taxon>
        <taxon>Synechococcales</taxon>
        <taxon>Prochlorococcaceae</taxon>
        <taxon>Parasynechococcus</taxon>
        <taxon>Parasynechococcus marenigrum</taxon>
    </lineage>
</organism>
<keyword evidence="2" id="KW-1185">Reference proteome</keyword>
<reference evidence="1 2" key="1">
    <citation type="journal article" date="2003" name="Nature">
        <title>The genome of a motile marine Synechococcus.</title>
        <authorList>
            <person name="Palenik B."/>
            <person name="Brahamsha B."/>
            <person name="Larimer F."/>
            <person name="Land M."/>
            <person name="Hauser L."/>
            <person name="Chain P."/>
            <person name="Lamerdin J."/>
            <person name="Regala W."/>
            <person name="Allen E.A."/>
            <person name="McCarren J."/>
            <person name="Paulsen I."/>
            <person name="Dufresne A."/>
            <person name="Partensky F."/>
            <person name="Webb E."/>
            <person name="Waterbury J."/>
        </authorList>
    </citation>
    <scope>NUCLEOTIDE SEQUENCE [LARGE SCALE GENOMIC DNA]</scope>
    <source>
        <strain evidence="1 2">WH8102</strain>
    </source>
</reference>
<evidence type="ECO:0000313" key="1">
    <source>
        <dbReference type="EMBL" id="CAE07979.1"/>
    </source>
</evidence>
<evidence type="ECO:0000313" key="2">
    <source>
        <dbReference type="Proteomes" id="UP000001422"/>
    </source>
</evidence>
<dbReference type="eggNOG" id="ENOG5033U2U">
    <property type="taxonomic scope" value="Bacteria"/>
</dbReference>
<accession>Q7U675</accession>
<gene>
    <name evidence="1" type="ordered locus">SYNW1464</name>
</gene>
<dbReference type="KEGG" id="syw:SYNW1464"/>
<dbReference type="Proteomes" id="UP000001422">
    <property type="component" value="Chromosome"/>
</dbReference>
<protein>
    <submittedName>
        <fullName evidence="1">Uncharacterized protein</fullName>
    </submittedName>
</protein>
<dbReference type="EMBL" id="BX569693">
    <property type="protein sequence ID" value="CAE07979.1"/>
    <property type="molecule type" value="Genomic_DNA"/>
</dbReference>
<dbReference type="STRING" id="84588.SYNW1464"/>
<dbReference type="HOGENOM" id="CLU_120949_1_0_3"/>
<dbReference type="AlphaFoldDB" id="Q7U675"/>
<dbReference type="RefSeq" id="WP_011128328.1">
    <property type="nucleotide sequence ID" value="NC_005070.1"/>
</dbReference>
<proteinExistence type="predicted"/>
<sequence>MRLNFIPIHVFRETPAVTFFDAGVSGSNGTDVVAHHSAATSPPDLDGSEQYYVHQHQIDHNLVLTGQRVFTLLNPTWDQPHHVIHLVRAMGALQIPIGTFHRSVSGEDGSLVLNQSVRDQNFNYATEFIPVKLSDRQDLMTAKSSPPWVWTWRDGHICRHHSISEGDCVAVFDSQGA</sequence>